<keyword evidence="2" id="KW-1133">Transmembrane helix</keyword>
<dbReference type="RefSeq" id="WP_066889479.1">
    <property type="nucleotide sequence ID" value="NZ_JYIJ01000017.1"/>
</dbReference>
<evidence type="ECO:0000313" key="5">
    <source>
        <dbReference type="Proteomes" id="UP000070188"/>
    </source>
</evidence>
<dbReference type="GO" id="GO:0003824">
    <property type="term" value="F:catalytic activity"/>
    <property type="evidence" value="ECO:0007669"/>
    <property type="project" value="InterPro"/>
</dbReference>
<keyword evidence="2" id="KW-0472">Membrane</keyword>
<dbReference type="Proteomes" id="UP000070188">
    <property type="component" value="Unassembled WGS sequence"/>
</dbReference>
<feature type="domain" description="Endonuclease/exonuclease/phosphatase" evidence="3">
    <location>
        <begin position="166"/>
        <end position="366"/>
    </location>
</feature>
<evidence type="ECO:0000256" key="2">
    <source>
        <dbReference type="SAM" id="Phobius"/>
    </source>
</evidence>
<organism evidence="4 5">
    <name type="scientific">Carbonactinospora thermoautotrophica</name>
    <dbReference type="NCBI Taxonomy" id="1469144"/>
    <lineage>
        <taxon>Bacteria</taxon>
        <taxon>Bacillati</taxon>
        <taxon>Actinomycetota</taxon>
        <taxon>Actinomycetes</taxon>
        <taxon>Kitasatosporales</taxon>
        <taxon>Carbonactinosporaceae</taxon>
        <taxon>Carbonactinospora</taxon>
    </lineage>
</organism>
<dbReference type="STRING" id="1469144.LI90_3504"/>
<dbReference type="AlphaFoldDB" id="A0A132MX70"/>
<feature type="transmembrane region" description="Helical" evidence="2">
    <location>
        <begin position="126"/>
        <end position="143"/>
    </location>
</feature>
<evidence type="ECO:0000259" key="3">
    <source>
        <dbReference type="Pfam" id="PF03372"/>
    </source>
</evidence>
<sequence length="379" mass="40830">MDEARQRAEGASPATGTVPAQPAETEPGPERDLPESPHGREPWRDLPEPTLRSRLRSWRLANATRIRAASGVLTWLLIAACALLVLARLAGWDAVSPLAQLVAFTPYAVPVLLLAAWLGALAGRRLAAALAGVLLVVQVAWLVPRFTAEEPPASPGAARLRVLAVNLRLGQVPAGDLVRFVREQRPDVLALVEVTPELEARLGELRARYPYRISRAEPGASGMALYVRQRPAGQGELPGRLAAMPYMDLAVAGRVVRVQAVHTMPPLPSTVAAWRADLDLLRDAAARTRGPEILLGDFNATVDHGGFRALLGTGMRDAHDARGRGLVRTYPAGEPYPPLVHLDHVLVSPEFQVMDVREYDLPGSDHRAVVADLAVLSAT</sequence>
<evidence type="ECO:0000313" key="4">
    <source>
        <dbReference type="EMBL" id="KWX02461.1"/>
    </source>
</evidence>
<comment type="caution">
    <text evidence="4">The sequence shown here is derived from an EMBL/GenBank/DDBJ whole genome shotgun (WGS) entry which is preliminary data.</text>
</comment>
<keyword evidence="2" id="KW-0812">Transmembrane</keyword>
<feature type="transmembrane region" description="Helical" evidence="2">
    <location>
        <begin position="66"/>
        <end position="86"/>
    </location>
</feature>
<feature type="transmembrane region" description="Helical" evidence="2">
    <location>
        <begin position="98"/>
        <end position="119"/>
    </location>
</feature>
<name>A0A132MX70_9ACTN</name>
<keyword evidence="5" id="KW-1185">Reference proteome</keyword>
<dbReference type="InterPro" id="IPR005135">
    <property type="entry name" value="Endo/exonuclease/phosphatase"/>
</dbReference>
<accession>A0A132MX70</accession>
<dbReference type="EMBL" id="LAXD01000001">
    <property type="protein sequence ID" value="KWX02461.1"/>
    <property type="molecule type" value="Genomic_DNA"/>
</dbReference>
<dbReference type="SUPFAM" id="SSF56219">
    <property type="entry name" value="DNase I-like"/>
    <property type="match status" value="1"/>
</dbReference>
<feature type="compositionally biased region" description="Basic and acidic residues" evidence="1">
    <location>
        <begin position="28"/>
        <end position="47"/>
    </location>
</feature>
<gene>
    <name evidence="4" type="ORF">LI90_3504</name>
</gene>
<dbReference type="Pfam" id="PF03372">
    <property type="entry name" value="Exo_endo_phos"/>
    <property type="match status" value="1"/>
</dbReference>
<dbReference type="Gene3D" id="3.60.10.10">
    <property type="entry name" value="Endonuclease/exonuclease/phosphatase"/>
    <property type="match status" value="1"/>
</dbReference>
<proteinExistence type="predicted"/>
<dbReference type="PATRIC" id="fig|1469144.10.peg.3762"/>
<reference evidence="5" key="1">
    <citation type="submission" date="2015-04" db="EMBL/GenBank/DDBJ databases">
        <title>Physiological reanalysis, assessment of diazotrophy, and genome sequences of multiple isolates of Streptomyces thermoautotrophicus.</title>
        <authorList>
            <person name="MacKellar D.C."/>
            <person name="Lieber L."/>
            <person name="Norman J."/>
            <person name="Bolger A."/>
            <person name="Tobin C."/>
            <person name="Murray J.W."/>
            <person name="Chang R."/>
            <person name="Ford T."/>
            <person name="Nguyen P.Q."/>
            <person name="Woodward J."/>
            <person name="Permingeat H."/>
            <person name="Joshi N.S."/>
            <person name="Silver P.A."/>
            <person name="Usadel B."/>
            <person name="Rutherford A.W."/>
            <person name="Friesen M."/>
            <person name="Prell J."/>
        </authorList>
    </citation>
    <scope>NUCLEOTIDE SEQUENCE [LARGE SCALE GENOMIC DNA]</scope>
    <source>
        <strain evidence="5">H1</strain>
    </source>
</reference>
<evidence type="ECO:0000256" key="1">
    <source>
        <dbReference type="SAM" id="MobiDB-lite"/>
    </source>
</evidence>
<feature type="region of interest" description="Disordered" evidence="1">
    <location>
        <begin position="1"/>
        <end position="47"/>
    </location>
</feature>
<protein>
    <submittedName>
        <fullName evidence="4">Integral membrane protein</fullName>
    </submittedName>
</protein>
<dbReference type="InterPro" id="IPR036691">
    <property type="entry name" value="Endo/exonu/phosph_ase_sf"/>
</dbReference>